<feature type="transmembrane region" description="Helical" evidence="1">
    <location>
        <begin position="26"/>
        <end position="53"/>
    </location>
</feature>
<dbReference type="PANTHER" id="PTHR39430">
    <property type="entry name" value="MEMBRANE-ASSOCIATED PROTEASE-RELATED"/>
    <property type="match status" value="1"/>
</dbReference>
<organism evidence="3 4">
    <name type="scientific">Leucobacter allii</name>
    <dbReference type="NCBI Taxonomy" id="2932247"/>
    <lineage>
        <taxon>Bacteria</taxon>
        <taxon>Bacillati</taxon>
        <taxon>Actinomycetota</taxon>
        <taxon>Actinomycetes</taxon>
        <taxon>Micrococcales</taxon>
        <taxon>Microbacteriaceae</taxon>
        <taxon>Leucobacter</taxon>
    </lineage>
</organism>
<feature type="transmembrane region" description="Helical" evidence="1">
    <location>
        <begin position="65"/>
        <end position="95"/>
    </location>
</feature>
<dbReference type="EMBL" id="CP095045">
    <property type="protein sequence ID" value="UOQ57286.1"/>
    <property type="molecule type" value="Genomic_DNA"/>
</dbReference>
<gene>
    <name evidence="3" type="ORF">MUN78_00115</name>
</gene>
<keyword evidence="3" id="KW-0482">Metalloprotease</keyword>
<evidence type="ECO:0000313" key="4">
    <source>
        <dbReference type="Proteomes" id="UP000831786"/>
    </source>
</evidence>
<dbReference type="InterPro" id="IPR003675">
    <property type="entry name" value="Rce1/LyrA-like_dom"/>
</dbReference>
<feature type="transmembrane region" description="Helical" evidence="1">
    <location>
        <begin position="255"/>
        <end position="275"/>
    </location>
</feature>
<keyword evidence="3" id="KW-0645">Protease</keyword>
<keyword evidence="1" id="KW-0812">Transmembrane</keyword>
<evidence type="ECO:0000259" key="2">
    <source>
        <dbReference type="Pfam" id="PF02517"/>
    </source>
</evidence>
<reference evidence="3 4" key="1">
    <citation type="submission" date="2022-04" db="EMBL/GenBank/DDBJ databases">
        <title>Leucobacter sp. isolated from rhizosphere of garlic.</title>
        <authorList>
            <person name="Won M."/>
            <person name="Lee C.-M."/>
            <person name="Woen H.-Y."/>
            <person name="Kwon S.-W."/>
        </authorList>
    </citation>
    <scope>NUCLEOTIDE SEQUENCE [LARGE SCALE GENOMIC DNA]</scope>
    <source>
        <strain evidence="3 4">H21R-40</strain>
    </source>
</reference>
<keyword evidence="4" id="KW-1185">Reference proteome</keyword>
<dbReference type="Pfam" id="PF02517">
    <property type="entry name" value="Rce1-like"/>
    <property type="match status" value="1"/>
</dbReference>
<dbReference type="GO" id="GO:0008237">
    <property type="term" value="F:metallopeptidase activity"/>
    <property type="evidence" value="ECO:0007669"/>
    <property type="project" value="UniProtKB-KW"/>
</dbReference>
<sequence>MTDELPPRSLPAPFDGMLRARRPTGIVMALVVVVLSGIVLSLPAIAQAIAFAADAIATGVRPDRAALVAAFGGPGGTLLGLFSFALAALLILLWVRVKERRPISSLGFAGGARRATGQALRGAALALAMMLVCVIVPVVSGDAALTWTAPRLGIAGIGFVLLMLLGFLLQGSTEELVTRGFLSQAVARRWGLIAAAAVQTVVFAALHGANTGMGVLPFVNLLLFALFAFGVAFSDGALWGICAFHGVWNWAQGNLFGVAVSGNAAGDSVFGFIPADGSAALLTGGTFGIEGSIVTTLVYLAGIGLVLARLRRSRRGALPLPLPA</sequence>
<keyword evidence="1" id="KW-1133">Transmembrane helix</keyword>
<evidence type="ECO:0000256" key="1">
    <source>
        <dbReference type="SAM" id="Phobius"/>
    </source>
</evidence>
<dbReference type="PANTHER" id="PTHR39430:SF1">
    <property type="entry name" value="PROTEASE"/>
    <property type="match status" value="1"/>
</dbReference>
<evidence type="ECO:0000313" key="3">
    <source>
        <dbReference type="EMBL" id="UOQ57286.1"/>
    </source>
</evidence>
<feature type="transmembrane region" description="Helical" evidence="1">
    <location>
        <begin position="190"/>
        <end position="209"/>
    </location>
</feature>
<feature type="domain" description="CAAX prenyl protease 2/Lysostaphin resistance protein A-like" evidence="2">
    <location>
        <begin position="158"/>
        <end position="250"/>
    </location>
</feature>
<feature type="transmembrane region" description="Helical" evidence="1">
    <location>
        <begin position="152"/>
        <end position="169"/>
    </location>
</feature>
<feature type="transmembrane region" description="Helical" evidence="1">
    <location>
        <begin position="122"/>
        <end position="140"/>
    </location>
</feature>
<dbReference type="Proteomes" id="UP000831786">
    <property type="component" value="Chromosome"/>
</dbReference>
<dbReference type="RefSeq" id="WP_244727977.1">
    <property type="nucleotide sequence ID" value="NZ_CP095045.1"/>
</dbReference>
<proteinExistence type="predicted"/>
<feature type="transmembrane region" description="Helical" evidence="1">
    <location>
        <begin position="221"/>
        <end position="248"/>
    </location>
</feature>
<keyword evidence="3" id="KW-0378">Hydrolase</keyword>
<keyword evidence="1" id="KW-0472">Membrane</keyword>
<feature type="transmembrane region" description="Helical" evidence="1">
    <location>
        <begin position="287"/>
        <end position="308"/>
    </location>
</feature>
<protein>
    <submittedName>
        <fullName evidence="3">CPBP family intramembrane metalloprotease</fullName>
    </submittedName>
</protein>
<name>A0ABY4FM03_9MICO</name>
<accession>A0ABY4FM03</accession>